<dbReference type="FunFam" id="2.20.25.100:FF:000001">
    <property type="entry name" value="40S ribosomal protein S27"/>
    <property type="match status" value="1"/>
</dbReference>
<proteinExistence type="inferred from homology"/>
<dbReference type="PROSITE" id="PS01168">
    <property type="entry name" value="RIBOSOMAL_S27E"/>
    <property type="match status" value="1"/>
</dbReference>
<dbReference type="InterPro" id="IPR000592">
    <property type="entry name" value="Ribosomal_eS27"/>
</dbReference>
<dbReference type="InterPro" id="IPR023407">
    <property type="entry name" value="Ribosomal_eS27_Zn-bd_dom_sf"/>
</dbReference>
<dbReference type="SUPFAM" id="SSF57829">
    <property type="entry name" value="Zn-binding ribosomal proteins"/>
    <property type="match status" value="1"/>
</dbReference>
<evidence type="ECO:0000256" key="5">
    <source>
        <dbReference type="RuleBase" id="RU000671"/>
    </source>
</evidence>
<evidence type="ECO:0000256" key="4">
    <source>
        <dbReference type="ARBA" id="ARBA00023274"/>
    </source>
</evidence>
<comment type="cofactor">
    <cofactor evidence="5">
        <name>Zn(2+)</name>
        <dbReference type="ChEBI" id="CHEBI:29105"/>
    </cofactor>
    <text evidence="5">Binds 1 zinc ion per subunit.</text>
</comment>
<geneLocation type="mitochondrion" evidence="6"/>
<evidence type="ECO:0000313" key="7">
    <source>
        <dbReference type="Proteomes" id="UP000290189"/>
    </source>
</evidence>
<keyword evidence="6" id="KW-0496">Mitochondrion</keyword>
<dbReference type="HAMAP" id="MF_00371">
    <property type="entry name" value="Ribosomal_eS27"/>
    <property type="match status" value="1"/>
</dbReference>
<evidence type="ECO:0000256" key="3">
    <source>
        <dbReference type="ARBA" id="ARBA00022980"/>
    </source>
</evidence>
<dbReference type="EMBL" id="OVEO01000016">
    <property type="protein sequence ID" value="SPR00944.1"/>
    <property type="molecule type" value="Genomic_DNA"/>
</dbReference>
<dbReference type="PANTHER" id="PTHR11594">
    <property type="entry name" value="40S RIBOSOMAL PROTEIN S27"/>
    <property type="match status" value="1"/>
</dbReference>
<dbReference type="GO" id="GO:1990904">
    <property type="term" value="C:ribonucleoprotein complex"/>
    <property type="evidence" value="ECO:0007669"/>
    <property type="project" value="UniProtKB-KW"/>
</dbReference>
<evidence type="ECO:0000256" key="2">
    <source>
        <dbReference type="ARBA" id="ARBA00022833"/>
    </source>
</evidence>
<keyword evidence="5" id="KW-0479">Metal-binding</keyword>
<evidence type="ECO:0000256" key="1">
    <source>
        <dbReference type="ARBA" id="ARBA00010919"/>
    </source>
</evidence>
<evidence type="ECO:0000313" key="6">
    <source>
        <dbReference type="EMBL" id="SPR00944.1"/>
    </source>
</evidence>
<keyword evidence="3 5" id="KW-0689">Ribosomal protein</keyword>
<name>A0A3P3YL84_PLABS</name>
<dbReference type="GO" id="GO:0006412">
    <property type="term" value="P:translation"/>
    <property type="evidence" value="ECO:0007669"/>
    <property type="project" value="InterPro"/>
</dbReference>
<dbReference type="Gene3D" id="2.20.25.100">
    <property type="entry name" value="Zn-binding ribosomal proteins"/>
    <property type="match status" value="1"/>
</dbReference>
<keyword evidence="5" id="KW-0863">Zinc-finger</keyword>
<sequence>MVLAQDLLFPSAESEARKHKLKRLVQSPDSFFMDVKCPGCFNITTVFSHASTVVFCTACSTILCQPTGGKARLTEGCSFRKKID</sequence>
<protein>
    <recommendedName>
        <fullName evidence="5">40S ribosomal protein S27</fullName>
    </recommendedName>
</protein>
<dbReference type="Pfam" id="PF01667">
    <property type="entry name" value="Ribosomal_S27e"/>
    <property type="match status" value="1"/>
</dbReference>
<dbReference type="AlphaFoldDB" id="A0A3P3YL84"/>
<keyword evidence="2 5" id="KW-0862">Zinc</keyword>
<dbReference type="Proteomes" id="UP000290189">
    <property type="component" value="Unassembled WGS sequence"/>
</dbReference>
<organism evidence="6 7">
    <name type="scientific">Plasmodiophora brassicae</name>
    <name type="common">Clubroot disease agent</name>
    <dbReference type="NCBI Taxonomy" id="37360"/>
    <lineage>
        <taxon>Eukaryota</taxon>
        <taxon>Sar</taxon>
        <taxon>Rhizaria</taxon>
        <taxon>Endomyxa</taxon>
        <taxon>Phytomyxea</taxon>
        <taxon>Plasmodiophorida</taxon>
        <taxon>Plasmodiophoridae</taxon>
        <taxon>Plasmodiophora</taxon>
    </lineage>
</organism>
<dbReference type="GO" id="GO:0005840">
    <property type="term" value="C:ribosome"/>
    <property type="evidence" value="ECO:0007669"/>
    <property type="project" value="UniProtKB-KW"/>
</dbReference>
<comment type="similarity">
    <text evidence="1 5">Belongs to the eukaryotic ribosomal protein eS27 family.</text>
</comment>
<reference evidence="6 7" key="1">
    <citation type="submission" date="2018-03" db="EMBL/GenBank/DDBJ databases">
        <authorList>
            <person name="Fogelqvist J."/>
        </authorList>
    </citation>
    <scope>NUCLEOTIDE SEQUENCE [LARGE SCALE GENOMIC DNA]</scope>
</reference>
<gene>
    <name evidence="6" type="ORF">PLBR_LOCUS8159</name>
</gene>
<keyword evidence="4 5" id="KW-0687">Ribonucleoprotein</keyword>
<dbReference type="GO" id="GO:0008270">
    <property type="term" value="F:zinc ion binding"/>
    <property type="evidence" value="ECO:0007669"/>
    <property type="project" value="UniProtKB-KW"/>
</dbReference>
<dbReference type="GO" id="GO:0003735">
    <property type="term" value="F:structural constituent of ribosome"/>
    <property type="evidence" value="ECO:0007669"/>
    <property type="project" value="InterPro"/>
</dbReference>
<dbReference type="InterPro" id="IPR011332">
    <property type="entry name" value="Ribosomal_zn-bd"/>
</dbReference>
<accession>A0A3P3YL84</accession>